<dbReference type="PROSITE" id="PS51257">
    <property type="entry name" value="PROKAR_LIPOPROTEIN"/>
    <property type="match status" value="1"/>
</dbReference>
<proteinExistence type="predicted"/>
<dbReference type="EMBL" id="JACASF010000007">
    <property type="protein sequence ID" value="KAF6470606.1"/>
    <property type="molecule type" value="Genomic_DNA"/>
</dbReference>
<evidence type="ECO:0000313" key="3">
    <source>
        <dbReference type="Proteomes" id="UP000550707"/>
    </source>
</evidence>
<dbReference type="InParanoid" id="A0A7J8HE89"/>
<keyword evidence="3" id="KW-1185">Reference proteome</keyword>
<reference evidence="2 3" key="1">
    <citation type="journal article" date="2020" name="Nature">
        <title>Six reference-quality genomes reveal evolution of bat adaptations.</title>
        <authorList>
            <person name="Jebb D."/>
            <person name="Huang Z."/>
            <person name="Pippel M."/>
            <person name="Hughes G.M."/>
            <person name="Lavrichenko K."/>
            <person name="Devanna P."/>
            <person name="Winkler S."/>
            <person name="Jermiin L.S."/>
            <person name="Skirmuntt E.C."/>
            <person name="Katzourakis A."/>
            <person name="Burkitt-Gray L."/>
            <person name="Ray D.A."/>
            <person name="Sullivan K.A.M."/>
            <person name="Roscito J.G."/>
            <person name="Kirilenko B.M."/>
            <person name="Davalos L.M."/>
            <person name="Corthals A.P."/>
            <person name="Power M.L."/>
            <person name="Jones G."/>
            <person name="Ransome R.D."/>
            <person name="Dechmann D.K.N."/>
            <person name="Locatelli A.G."/>
            <person name="Puechmaille S.J."/>
            <person name="Fedrigo O."/>
            <person name="Jarvis E.D."/>
            <person name="Hiller M."/>
            <person name="Vernes S.C."/>
            <person name="Myers E.W."/>
            <person name="Teeling E.C."/>
        </authorList>
    </citation>
    <scope>NUCLEOTIDE SEQUENCE [LARGE SCALE GENOMIC DNA]</scope>
    <source>
        <strain evidence="2">MMolMol1</strain>
        <tissue evidence="2">Muscle</tissue>
    </source>
</reference>
<gene>
    <name evidence="2" type="ORF">HJG59_020035</name>
</gene>
<dbReference type="Proteomes" id="UP000550707">
    <property type="component" value="Unassembled WGS sequence"/>
</dbReference>
<feature type="compositionally biased region" description="Polar residues" evidence="1">
    <location>
        <begin position="190"/>
        <end position="203"/>
    </location>
</feature>
<sequence length="203" mass="22235">MLLGDKSSCENCFPSSARETQAVCVALFAGCVSSKPASIAWTEQGRMLSIGDRGCSQKTRTTQPFCRRALGLGLGHSPCLSDRGTLSAKEEECYLNSLQSSCATLPGEESKILSDQRSALQLLQEIEMMHKSLNITASVMRMIHGIKQGSLRSPGNSTRAEFLFLLCLQEGLPRRERLGKTQKEPLQEPALSTSKVQEQIQEL</sequence>
<evidence type="ECO:0000313" key="2">
    <source>
        <dbReference type="EMBL" id="KAF6470606.1"/>
    </source>
</evidence>
<dbReference type="AlphaFoldDB" id="A0A7J8HE89"/>
<accession>A0A7J8HE89</accession>
<protein>
    <submittedName>
        <fullName evidence="2">Zinc finger protein 425</fullName>
    </submittedName>
</protein>
<comment type="caution">
    <text evidence="2">The sequence shown here is derived from an EMBL/GenBank/DDBJ whole genome shotgun (WGS) entry which is preliminary data.</text>
</comment>
<name>A0A7J8HE89_MOLMO</name>
<feature type="region of interest" description="Disordered" evidence="1">
    <location>
        <begin position="178"/>
        <end position="203"/>
    </location>
</feature>
<organism evidence="2 3">
    <name type="scientific">Molossus molossus</name>
    <name type="common">Pallas' mastiff bat</name>
    <name type="synonym">Vespertilio molossus</name>
    <dbReference type="NCBI Taxonomy" id="27622"/>
    <lineage>
        <taxon>Eukaryota</taxon>
        <taxon>Metazoa</taxon>
        <taxon>Chordata</taxon>
        <taxon>Craniata</taxon>
        <taxon>Vertebrata</taxon>
        <taxon>Euteleostomi</taxon>
        <taxon>Mammalia</taxon>
        <taxon>Eutheria</taxon>
        <taxon>Laurasiatheria</taxon>
        <taxon>Chiroptera</taxon>
        <taxon>Yangochiroptera</taxon>
        <taxon>Molossidae</taxon>
        <taxon>Molossus</taxon>
    </lineage>
</organism>
<evidence type="ECO:0000256" key="1">
    <source>
        <dbReference type="SAM" id="MobiDB-lite"/>
    </source>
</evidence>